<reference evidence="4" key="1">
    <citation type="submission" date="2025-08" db="UniProtKB">
        <authorList>
            <consortium name="RefSeq"/>
        </authorList>
    </citation>
    <scope>IDENTIFICATION</scope>
    <source>
        <tissue evidence="4">Testes</tissue>
    </source>
</reference>
<name>A0ABM0M232_SACKO</name>
<feature type="region of interest" description="Disordered" evidence="1">
    <location>
        <begin position="74"/>
        <end position="110"/>
    </location>
</feature>
<dbReference type="PANTHER" id="PTHR14633">
    <property type="entry name" value="LITTLE ELONGATION COMPLEX SUBUNIT 2"/>
    <property type="match status" value="1"/>
</dbReference>
<evidence type="ECO:0000313" key="3">
    <source>
        <dbReference type="Proteomes" id="UP000694865"/>
    </source>
</evidence>
<feature type="compositionally biased region" description="Basic residues" evidence="1">
    <location>
        <begin position="97"/>
        <end position="110"/>
    </location>
</feature>
<proteinExistence type="predicted"/>
<accession>A0ABM0M232</accession>
<evidence type="ECO:0000256" key="1">
    <source>
        <dbReference type="SAM" id="MobiDB-lite"/>
    </source>
</evidence>
<sequence>MLHTVLEKLKMLPAGKYLLSHSSKDVHLCIYRSTESRGTYNLQSDVLKQPGSHYEWLPLDTSLLLPHQLEPDQIPGTFPVYPDAPPKDTFNSQPNMSKRKKNKMKKKKTK</sequence>
<gene>
    <name evidence="4" type="primary">LOC102802414</name>
</gene>
<dbReference type="InterPro" id="IPR019535">
    <property type="entry name" value="ICE2_C"/>
</dbReference>
<dbReference type="PANTHER" id="PTHR14633:SF3">
    <property type="entry name" value="LITTLE ELONGATION COMPLEX SUBUNIT 2"/>
    <property type="match status" value="1"/>
</dbReference>
<keyword evidence="3" id="KW-1185">Reference proteome</keyword>
<feature type="domain" description="Little elongation complex subunit 2 C-terminal" evidence="2">
    <location>
        <begin position="2"/>
        <end position="79"/>
    </location>
</feature>
<protein>
    <submittedName>
        <fullName evidence="4">NMDA receptor-regulated protein 2-like</fullName>
    </submittedName>
</protein>
<dbReference type="RefSeq" id="XP_006814073.1">
    <property type="nucleotide sequence ID" value="XM_006814010.1"/>
</dbReference>
<evidence type="ECO:0000313" key="4">
    <source>
        <dbReference type="RefSeq" id="XP_006814073.1"/>
    </source>
</evidence>
<organism evidence="3 4">
    <name type="scientific">Saccoglossus kowalevskii</name>
    <name type="common">Acorn worm</name>
    <dbReference type="NCBI Taxonomy" id="10224"/>
    <lineage>
        <taxon>Eukaryota</taxon>
        <taxon>Metazoa</taxon>
        <taxon>Hemichordata</taxon>
        <taxon>Enteropneusta</taxon>
        <taxon>Harrimaniidae</taxon>
        <taxon>Saccoglossus</taxon>
    </lineage>
</organism>
<evidence type="ECO:0000259" key="2">
    <source>
        <dbReference type="Pfam" id="PF10505"/>
    </source>
</evidence>
<dbReference type="GeneID" id="102802414"/>
<dbReference type="Pfam" id="PF10505">
    <property type="entry name" value="NARG2_C"/>
    <property type="match status" value="1"/>
</dbReference>
<dbReference type="Proteomes" id="UP000694865">
    <property type="component" value="Unplaced"/>
</dbReference>